<keyword evidence="2" id="KW-0472">Membrane</keyword>
<comment type="caution">
    <text evidence="4">The sequence shown here is derived from an EMBL/GenBank/DDBJ whole genome shotgun (WGS) entry which is preliminary data.</text>
</comment>
<keyword evidence="5" id="KW-1185">Reference proteome</keyword>
<evidence type="ECO:0000313" key="4">
    <source>
        <dbReference type="EMBL" id="CAE7150864.1"/>
    </source>
</evidence>
<dbReference type="InterPro" id="IPR000184">
    <property type="entry name" value="Bac_surfAg_D15"/>
</dbReference>
<dbReference type="Gene3D" id="2.40.160.50">
    <property type="entry name" value="membrane protein fhac: a member of the omp85/tpsb transporter family"/>
    <property type="match status" value="1"/>
</dbReference>
<dbReference type="GO" id="GO:0019867">
    <property type="term" value="C:outer membrane"/>
    <property type="evidence" value="ECO:0007669"/>
    <property type="project" value="InterPro"/>
</dbReference>
<protein>
    <recommendedName>
        <fullName evidence="3">Bacterial surface antigen (D15) domain-containing protein</fullName>
    </recommendedName>
</protein>
<evidence type="ECO:0000313" key="5">
    <source>
        <dbReference type="Proteomes" id="UP000649617"/>
    </source>
</evidence>
<dbReference type="OrthoDB" id="442345at2759"/>
<accession>A0A812IPE4</accession>
<proteinExistence type="predicted"/>
<evidence type="ECO:0000259" key="3">
    <source>
        <dbReference type="Pfam" id="PF01103"/>
    </source>
</evidence>
<sequence length="450" mass="47561">MAPRYVPANTPLDFVKVFIEGLQGEARASALRAEKRLRECPTLGKLNAELNAVADELGDGVVEVTPGPREGIVCVTLRPEHGGHVLARAGQEPLLSGSAFALKFDATPAAASGPPPLRVSTEGVWNLAQEGLGGYITAAPLIRSGAWSVLPSLELGYGLGGLLGFTGPAWQRSHLQACLADRLGRHKVRLGYASRDLRTEDAAMLGFPLQSSKTSISYQFLNSYGTETLGGQVGLFGEVAGLLGDVKVARAEASWSQRGALLAGIWQVSAGAALAKPLFDAQMPWEERLFLGGVTGQGVGERLFGFKPHGLGPLKREERSSEARRFGLAYGRGGLGTYSTAEPTRVETGKVDFLGGDTRASVEGWMRWPMPMGLGLYVFAFGAAGVLVERRQVSEPADILRNIRAALGLGIGVPLPGGGHLAVTYSQPVQAVAGDRVQAFQLSLSLNNLL</sequence>
<feature type="domain" description="Bacterial surface antigen (D15)" evidence="3">
    <location>
        <begin position="213"/>
        <end position="445"/>
    </location>
</feature>
<reference evidence="4" key="1">
    <citation type="submission" date="2021-02" db="EMBL/GenBank/DDBJ databases">
        <authorList>
            <person name="Dougan E. K."/>
            <person name="Rhodes N."/>
            <person name="Thang M."/>
            <person name="Chan C."/>
        </authorList>
    </citation>
    <scope>NUCLEOTIDE SEQUENCE</scope>
</reference>
<dbReference type="Proteomes" id="UP000649617">
    <property type="component" value="Unassembled WGS sequence"/>
</dbReference>
<organism evidence="4 5">
    <name type="scientific">Symbiodinium pilosum</name>
    <name type="common">Dinoflagellate</name>
    <dbReference type="NCBI Taxonomy" id="2952"/>
    <lineage>
        <taxon>Eukaryota</taxon>
        <taxon>Sar</taxon>
        <taxon>Alveolata</taxon>
        <taxon>Dinophyceae</taxon>
        <taxon>Suessiales</taxon>
        <taxon>Symbiodiniaceae</taxon>
        <taxon>Symbiodinium</taxon>
    </lineage>
</organism>
<dbReference type="AlphaFoldDB" id="A0A812IPE4"/>
<evidence type="ECO:0000256" key="1">
    <source>
        <dbReference type="ARBA" id="ARBA00004370"/>
    </source>
</evidence>
<dbReference type="EMBL" id="CAJNIZ010000003">
    <property type="protein sequence ID" value="CAE7150864.1"/>
    <property type="molecule type" value="Genomic_DNA"/>
</dbReference>
<name>A0A812IPE4_SYMPI</name>
<gene>
    <name evidence="4" type="ORF">SPIL2461_LOCUS187</name>
</gene>
<evidence type="ECO:0000256" key="2">
    <source>
        <dbReference type="ARBA" id="ARBA00023136"/>
    </source>
</evidence>
<comment type="subcellular location">
    <subcellularLocation>
        <location evidence="1">Membrane</location>
    </subcellularLocation>
</comment>
<dbReference type="Pfam" id="PF01103">
    <property type="entry name" value="Omp85"/>
    <property type="match status" value="1"/>
</dbReference>